<dbReference type="Pfam" id="PF02135">
    <property type="entry name" value="zf-TAZ"/>
    <property type="match status" value="1"/>
</dbReference>
<feature type="domain" description="TAZ-type" evidence="5">
    <location>
        <begin position="519"/>
        <end position="592"/>
    </location>
</feature>
<gene>
    <name evidence="6" type="ORF">CTEN210_17523</name>
</gene>
<feature type="region of interest" description="Disordered" evidence="4">
    <location>
        <begin position="1"/>
        <end position="24"/>
    </location>
</feature>
<dbReference type="SUPFAM" id="SSF57933">
    <property type="entry name" value="TAZ domain"/>
    <property type="match status" value="1"/>
</dbReference>
<name>A0AAD3DAP8_9STRA</name>
<accession>A0AAD3DAP8</accession>
<dbReference type="Proteomes" id="UP001054902">
    <property type="component" value="Unassembled WGS sequence"/>
</dbReference>
<evidence type="ECO:0000256" key="1">
    <source>
        <dbReference type="ARBA" id="ARBA00022723"/>
    </source>
</evidence>
<evidence type="ECO:0000259" key="5">
    <source>
        <dbReference type="Pfam" id="PF02135"/>
    </source>
</evidence>
<dbReference type="GO" id="GO:0008270">
    <property type="term" value="F:zinc ion binding"/>
    <property type="evidence" value="ECO:0007669"/>
    <property type="project" value="UniProtKB-KW"/>
</dbReference>
<feature type="region of interest" description="Disordered" evidence="4">
    <location>
        <begin position="310"/>
        <end position="331"/>
    </location>
</feature>
<dbReference type="EMBL" id="BLLK01000069">
    <property type="protein sequence ID" value="GFH61047.1"/>
    <property type="molecule type" value="Genomic_DNA"/>
</dbReference>
<keyword evidence="3" id="KW-0862">Zinc</keyword>
<feature type="compositionally biased region" description="Basic and acidic residues" evidence="4">
    <location>
        <begin position="355"/>
        <end position="391"/>
    </location>
</feature>
<keyword evidence="1" id="KW-0479">Metal-binding</keyword>
<dbReference type="Gene3D" id="1.20.1020.10">
    <property type="entry name" value="TAZ domain"/>
    <property type="match status" value="1"/>
</dbReference>
<dbReference type="InterPro" id="IPR035898">
    <property type="entry name" value="TAZ_dom_sf"/>
</dbReference>
<keyword evidence="7" id="KW-1185">Reference proteome</keyword>
<proteinExistence type="predicted"/>
<evidence type="ECO:0000256" key="3">
    <source>
        <dbReference type="ARBA" id="ARBA00022833"/>
    </source>
</evidence>
<evidence type="ECO:0000256" key="4">
    <source>
        <dbReference type="SAM" id="MobiDB-lite"/>
    </source>
</evidence>
<feature type="compositionally biased region" description="Polar residues" evidence="4">
    <location>
        <begin position="9"/>
        <end position="19"/>
    </location>
</feature>
<organism evidence="6 7">
    <name type="scientific">Chaetoceros tenuissimus</name>
    <dbReference type="NCBI Taxonomy" id="426638"/>
    <lineage>
        <taxon>Eukaryota</taxon>
        <taxon>Sar</taxon>
        <taxon>Stramenopiles</taxon>
        <taxon>Ochrophyta</taxon>
        <taxon>Bacillariophyta</taxon>
        <taxon>Coscinodiscophyceae</taxon>
        <taxon>Chaetocerotophycidae</taxon>
        <taxon>Chaetocerotales</taxon>
        <taxon>Chaetocerotaceae</taxon>
        <taxon>Chaetoceros</taxon>
    </lineage>
</organism>
<protein>
    <recommendedName>
        <fullName evidence="5">TAZ-type domain-containing protein</fullName>
    </recommendedName>
</protein>
<dbReference type="InterPro" id="IPR000197">
    <property type="entry name" value="Znf_TAZ"/>
</dbReference>
<feature type="compositionally biased region" description="Polar residues" evidence="4">
    <location>
        <begin position="107"/>
        <end position="120"/>
    </location>
</feature>
<dbReference type="AlphaFoldDB" id="A0AAD3DAP8"/>
<sequence length="627" mass="70240">MMKSLQRLRGNNNGPSPVSVTAPVFDFPDDPYDVRFSTTKRASSVGHIQRMNGLHNLSYENTIRAPVRLPPSQPSQVSSSRLSSSFQMPPKSPGRSLNHQVKPPLSSPGNRSVSQKASNFRQRRLSLSRSRAVNTDSDSHRYNQSSVDSTYVDENDALNTSIVSRERVNTFKDQSRNLPVSQTTTKMSSNLSTYISGNTESIEVEDMSHHSGVTIDTVSSLNTMYTEKSGLASPRRSKKSSLRKKLNTSTDSEDQLHPPMFVQSRVKKLKGSVTANDTADMVNARENVPKQHNFDVIDAKVNKDYGDIPTISSMAKRGDRSAIRAKSLGGGFSDDRSVSSLRIRRLRNLRMSRTNTHEESDNIEKRDEQKKTSAPRDDSDIPMDTDCKSETSDTPENESNYVEEILESETVVSVGIKEILVVNTSTSDNTQSNVKESVDIATPALEEEKQEESKADDSDDIIDTDLNETMLRKEEDEEEDDQSIRSGQTLGTLRTCFTCKPSSPEEMDKMISEKTGRISKLHHVLTCTHPLPVDADDDSYVPCPVMKHCHAMGVLIRHVQTCTNAEFDTYCEVPGCSSYKKVWNHYRRCISRTFTQENPKECKICHSIWSKYSNNNINITAIEESKV</sequence>
<feature type="compositionally biased region" description="Basic residues" evidence="4">
    <location>
        <begin position="235"/>
        <end position="246"/>
    </location>
</feature>
<evidence type="ECO:0000313" key="7">
    <source>
        <dbReference type="Proteomes" id="UP001054902"/>
    </source>
</evidence>
<comment type="caution">
    <text evidence="6">The sequence shown here is derived from an EMBL/GenBank/DDBJ whole genome shotgun (WGS) entry which is preliminary data.</text>
</comment>
<feature type="compositionally biased region" description="Polar residues" evidence="4">
    <location>
        <begin position="132"/>
        <end position="145"/>
    </location>
</feature>
<keyword evidence="2" id="KW-0863">Zinc-finger</keyword>
<evidence type="ECO:0000313" key="6">
    <source>
        <dbReference type="EMBL" id="GFH61047.1"/>
    </source>
</evidence>
<feature type="region of interest" description="Disordered" evidence="4">
    <location>
        <begin position="349"/>
        <end position="400"/>
    </location>
</feature>
<feature type="compositionally biased region" description="Low complexity" evidence="4">
    <location>
        <begin position="74"/>
        <end position="85"/>
    </location>
</feature>
<evidence type="ECO:0000256" key="2">
    <source>
        <dbReference type="ARBA" id="ARBA00022771"/>
    </source>
</evidence>
<feature type="region of interest" description="Disordered" evidence="4">
    <location>
        <begin position="442"/>
        <end position="463"/>
    </location>
</feature>
<reference evidence="6 7" key="1">
    <citation type="journal article" date="2021" name="Sci. Rep.">
        <title>The genome of the diatom Chaetoceros tenuissimus carries an ancient integrated fragment of an extant virus.</title>
        <authorList>
            <person name="Hongo Y."/>
            <person name="Kimura K."/>
            <person name="Takaki Y."/>
            <person name="Yoshida Y."/>
            <person name="Baba S."/>
            <person name="Kobayashi G."/>
            <person name="Nagasaki K."/>
            <person name="Hano T."/>
            <person name="Tomaru Y."/>
        </authorList>
    </citation>
    <scope>NUCLEOTIDE SEQUENCE [LARGE SCALE GENOMIC DNA]</scope>
    <source>
        <strain evidence="6 7">NIES-3715</strain>
    </source>
</reference>
<feature type="region of interest" description="Disordered" evidence="4">
    <location>
        <begin position="226"/>
        <end position="258"/>
    </location>
</feature>
<feature type="region of interest" description="Disordered" evidence="4">
    <location>
        <begin position="66"/>
        <end position="145"/>
    </location>
</feature>